<evidence type="ECO:0000313" key="2">
    <source>
        <dbReference type="Proteomes" id="UP000645217"/>
    </source>
</evidence>
<dbReference type="AlphaFoldDB" id="A0A917VP19"/>
<accession>A0A917VP19</accession>
<reference evidence="1" key="1">
    <citation type="journal article" date="2014" name="Int. J. Syst. Evol. Microbiol.">
        <title>Complete genome sequence of Corynebacterium casei LMG S-19264T (=DSM 44701T), isolated from a smear-ripened cheese.</title>
        <authorList>
            <consortium name="US DOE Joint Genome Institute (JGI-PGF)"/>
            <person name="Walter F."/>
            <person name="Albersmeier A."/>
            <person name="Kalinowski J."/>
            <person name="Ruckert C."/>
        </authorList>
    </citation>
    <scope>NUCLEOTIDE SEQUENCE</scope>
    <source>
        <strain evidence="1">JCM 13064</strain>
    </source>
</reference>
<proteinExistence type="predicted"/>
<reference evidence="1" key="2">
    <citation type="submission" date="2020-09" db="EMBL/GenBank/DDBJ databases">
        <authorList>
            <person name="Sun Q."/>
            <person name="Ohkuma M."/>
        </authorList>
    </citation>
    <scope>NUCLEOTIDE SEQUENCE</scope>
    <source>
        <strain evidence="1">JCM 13064</strain>
    </source>
</reference>
<dbReference type="EMBL" id="BMNT01000030">
    <property type="protein sequence ID" value="GGL03283.1"/>
    <property type="molecule type" value="Genomic_DNA"/>
</dbReference>
<keyword evidence="2" id="KW-1185">Reference proteome</keyword>
<sequence length="156" mass="17538">MLNEQATKALELLYARAKRTTDNFDLERIERALDEIIRLNDISPPPFQVRSAPAHASQVLKGRRKLAKQIALGDLAAHEEPRQRDYALAVVDLALWLNGTTALTTEQRQLAHRLASEEDSKTIAAELGVPITRTRERISRARQAARAAWAVDIRQP</sequence>
<comment type="caution">
    <text evidence="1">The sequence shown here is derived from an EMBL/GenBank/DDBJ whole genome shotgun (WGS) entry which is preliminary data.</text>
</comment>
<protein>
    <submittedName>
        <fullName evidence="1">Uncharacterized protein</fullName>
    </submittedName>
</protein>
<dbReference type="RefSeq" id="WP_189165621.1">
    <property type="nucleotide sequence ID" value="NZ_BMNT01000030.1"/>
</dbReference>
<dbReference type="Proteomes" id="UP000645217">
    <property type="component" value="Unassembled WGS sequence"/>
</dbReference>
<evidence type="ECO:0000313" key="1">
    <source>
        <dbReference type="EMBL" id="GGL03283.1"/>
    </source>
</evidence>
<gene>
    <name evidence="1" type="ORF">GCM10007964_51730</name>
</gene>
<organism evidence="1 2">
    <name type="scientific">Sphaerisporangium melleum</name>
    <dbReference type="NCBI Taxonomy" id="321316"/>
    <lineage>
        <taxon>Bacteria</taxon>
        <taxon>Bacillati</taxon>
        <taxon>Actinomycetota</taxon>
        <taxon>Actinomycetes</taxon>
        <taxon>Streptosporangiales</taxon>
        <taxon>Streptosporangiaceae</taxon>
        <taxon>Sphaerisporangium</taxon>
    </lineage>
</organism>
<name>A0A917VP19_9ACTN</name>